<comment type="caution">
    <text evidence="3">The sequence shown here is derived from an EMBL/GenBank/DDBJ whole genome shotgun (WGS) entry which is preliminary data.</text>
</comment>
<feature type="domain" description="Phosducin" evidence="2">
    <location>
        <begin position="47"/>
        <end position="167"/>
    </location>
</feature>
<dbReference type="Gene3D" id="3.40.30.10">
    <property type="entry name" value="Glutaredoxin"/>
    <property type="match status" value="1"/>
</dbReference>
<reference evidence="3 4" key="1">
    <citation type="journal article" date="2018" name="Gigascience">
        <title>Genomes of trombidid mites reveal novel predicted allergens and laterally-transferred genes associated with secondary metabolism.</title>
        <authorList>
            <person name="Dong X."/>
            <person name="Chaisiri K."/>
            <person name="Xia D."/>
            <person name="Armstrong S.D."/>
            <person name="Fang Y."/>
            <person name="Donnelly M.J."/>
            <person name="Kadowaki T."/>
            <person name="McGarry J.W."/>
            <person name="Darby A.C."/>
            <person name="Makepeace B.L."/>
        </authorList>
    </citation>
    <scope>NUCLEOTIDE SEQUENCE [LARGE SCALE GENOMIC DNA]</scope>
    <source>
        <strain evidence="3">UoL-UT</strain>
    </source>
</reference>
<comment type="similarity">
    <text evidence="1">Belongs to the phosducin family.</text>
</comment>
<dbReference type="VEuPathDB" id="VectorBase:LDEU002074"/>
<evidence type="ECO:0000313" key="4">
    <source>
        <dbReference type="Proteomes" id="UP000288716"/>
    </source>
</evidence>
<dbReference type="GO" id="GO:0006457">
    <property type="term" value="P:protein folding"/>
    <property type="evidence" value="ECO:0007669"/>
    <property type="project" value="TreeGrafter"/>
</dbReference>
<evidence type="ECO:0000256" key="1">
    <source>
        <dbReference type="ARBA" id="ARBA00009686"/>
    </source>
</evidence>
<dbReference type="GO" id="GO:0005737">
    <property type="term" value="C:cytoplasm"/>
    <property type="evidence" value="ECO:0007669"/>
    <property type="project" value="TreeGrafter"/>
</dbReference>
<protein>
    <submittedName>
        <fullName evidence="3">Phosducin-like protein 3</fullName>
    </submittedName>
</protein>
<sequence>EDTQWNRILVEKGILKAPEEWMNNNSCNKCEQSDENELKKSLDDLFDDDDEDAIREYRMKRLQEMKLAMYKKSFGEVYEITKQDYVQEVNKAGEGVFVVLHVYKPGIILCSLINEHYKQLAKKFPYTKFIKSISSLCIPNFPDENLPAIFVYCDGQVKKQYIGASAFGNAELRLEELEWILSQSGAFETDLESDPRTLRQTSKTFLGYNDSDDDD</sequence>
<organism evidence="3 4">
    <name type="scientific">Leptotrombidium deliense</name>
    <dbReference type="NCBI Taxonomy" id="299467"/>
    <lineage>
        <taxon>Eukaryota</taxon>
        <taxon>Metazoa</taxon>
        <taxon>Ecdysozoa</taxon>
        <taxon>Arthropoda</taxon>
        <taxon>Chelicerata</taxon>
        <taxon>Arachnida</taxon>
        <taxon>Acari</taxon>
        <taxon>Acariformes</taxon>
        <taxon>Trombidiformes</taxon>
        <taxon>Prostigmata</taxon>
        <taxon>Anystina</taxon>
        <taxon>Parasitengona</taxon>
        <taxon>Trombiculoidea</taxon>
        <taxon>Trombiculidae</taxon>
        <taxon>Leptotrombidium</taxon>
    </lineage>
</organism>
<dbReference type="InterPro" id="IPR051498">
    <property type="entry name" value="Phosducin-like_chap/apop_reg"/>
</dbReference>
<dbReference type="Proteomes" id="UP000288716">
    <property type="component" value="Unassembled WGS sequence"/>
</dbReference>
<dbReference type="SUPFAM" id="SSF52833">
    <property type="entry name" value="Thioredoxin-like"/>
    <property type="match status" value="1"/>
</dbReference>
<dbReference type="STRING" id="299467.A0A443SR24"/>
<accession>A0A443SR24</accession>
<dbReference type="InterPro" id="IPR036249">
    <property type="entry name" value="Thioredoxin-like_sf"/>
</dbReference>
<dbReference type="PANTHER" id="PTHR45809">
    <property type="entry name" value="VIRAL IAP-ASSOCIATED FACTOR HOMOLOG"/>
    <property type="match status" value="1"/>
</dbReference>
<dbReference type="AlphaFoldDB" id="A0A443SR24"/>
<dbReference type="PANTHER" id="PTHR45809:SF3">
    <property type="entry name" value="VIRAL IAP-ASSOCIATED FACTOR HOMOLOG"/>
    <property type="match status" value="1"/>
</dbReference>
<name>A0A443SR24_9ACAR</name>
<gene>
    <name evidence="3" type="ORF">B4U80_08202</name>
</gene>
<keyword evidence="4" id="KW-1185">Reference proteome</keyword>
<dbReference type="InterPro" id="IPR024253">
    <property type="entry name" value="Phosducin_thioredoxin-like_dom"/>
</dbReference>
<dbReference type="OrthoDB" id="45518at2759"/>
<evidence type="ECO:0000259" key="2">
    <source>
        <dbReference type="Pfam" id="PF02114"/>
    </source>
</evidence>
<feature type="non-terminal residue" evidence="3">
    <location>
        <position position="1"/>
    </location>
</feature>
<dbReference type="EMBL" id="NCKV01000695">
    <property type="protein sequence ID" value="RWS29967.1"/>
    <property type="molecule type" value="Genomic_DNA"/>
</dbReference>
<dbReference type="CDD" id="cd02988">
    <property type="entry name" value="Phd_like_VIAF"/>
    <property type="match status" value="1"/>
</dbReference>
<evidence type="ECO:0000313" key="3">
    <source>
        <dbReference type="EMBL" id="RWS29967.1"/>
    </source>
</evidence>
<dbReference type="Pfam" id="PF02114">
    <property type="entry name" value="Phosducin"/>
    <property type="match status" value="1"/>
</dbReference>
<proteinExistence type="inferred from homology"/>